<feature type="compositionally biased region" description="Low complexity" evidence="19">
    <location>
        <begin position="381"/>
        <end position="391"/>
    </location>
</feature>
<dbReference type="EnsemblPlants" id="ONIVA07G23440.1">
    <property type="protein sequence ID" value="ONIVA07G23440.1"/>
    <property type="gene ID" value="ONIVA07G23440"/>
</dbReference>
<dbReference type="FunFam" id="1.10.420.10:FF:000006">
    <property type="entry name" value="Peroxidase"/>
    <property type="match status" value="1"/>
</dbReference>
<dbReference type="eggNOG" id="ENOG502QPX7">
    <property type="taxonomic scope" value="Eukaryota"/>
</dbReference>
<evidence type="ECO:0000256" key="9">
    <source>
        <dbReference type="ARBA" id="ARBA00023004"/>
    </source>
</evidence>
<evidence type="ECO:0000256" key="17">
    <source>
        <dbReference type="PIRSR" id="PIRSR600823-4"/>
    </source>
</evidence>
<dbReference type="PROSITE" id="PS50873">
    <property type="entry name" value="PEROXIDASE_4"/>
    <property type="match status" value="2"/>
</dbReference>
<evidence type="ECO:0000313" key="23">
    <source>
        <dbReference type="Proteomes" id="UP000006591"/>
    </source>
</evidence>
<feature type="binding site" evidence="16">
    <location>
        <position position="410"/>
    </location>
    <ligand>
        <name>Ca(2+)</name>
        <dbReference type="ChEBI" id="CHEBI:29108"/>
        <label>2</label>
    </ligand>
</feature>
<feature type="compositionally biased region" description="Pro residues" evidence="19">
    <location>
        <begin position="47"/>
        <end position="86"/>
    </location>
</feature>
<feature type="binding site" description="axial binding residue" evidence="16">
    <location>
        <position position="351"/>
    </location>
    <ligand>
        <name>heme b</name>
        <dbReference type="ChEBI" id="CHEBI:60344"/>
    </ligand>
    <ligandPart>
        <name>Fe</name>
        <dbReference type="ChEBI" id="CHEBI:18248"/>
    </ligandPart>
</feature>
<keyword evidence="23" id="KW-1185">Reference proteome</keyword>
<keyword evidence="5" id="KW-0349">Heme</keyword>
<dbReference type="GO" id="GO:0006979">
    <property type="term" value="P:response to oxidative stress"/>
    <property type="evidence" value="ECO:0007669"/>
    <property type="project" value="InterPro"/>
</dbReference>
<dbReference type="Proteomes" id="UP000006591">
    <property type="component" value="Chromosome 7"/>
</dbReference>
<dbReference type="PRINTS" id="PR00461">
    <property type="entry name" value="PLPEROXIDASE"/>
</dbReference>
<feature type="site" description="Transition state stabilizer" evidence="17">
    <location>
        <position position="217"/>
    </location>
</feature>
<feature type="signal peptide" evidence="20">
    <location>
        <begin position="1"/>
        <end position="19"/>
    </location>
</feature>
<keyword evidence="8" id="KW-0560">Oxidoreductase</keyword>
<dbReference type="PANTHER" id="PTHR31235">
    <property type="entry name" value="PEROXIDASE 25-RELATED"/>
    <property type="match status" value="1"/>
</dbReference>
<comment type="similarity">
    <text evidence="2">Belongs to the peroxidase family. Ascorbate peroxidase subfamily.</text>
</comment>
<proteinExistence type="inferred from homology"/>
<evidence type="ECO:0000256" key="1">
    <source>
        <dbReference type="ARBA" id="ARBA00000189"/>
    </source>
</evidence>
<comment type="catalytic activity">
    <reaction evidence="1">
        <text>2 a phenolic donor + H2O2 = 2 a phenolic radical donor + 2 H2O</text>
        <dbReference type="Rhea" id="RHEA:56136"/>
        <dbReference type="ChEBI" id="CHEBI:15377"/>
        <dbReference type="ChEBI" id="CHEBI:16240"/>
        <dbReference type="ChEBI" id="CHEBI:139520"/>
        <dbReference type="ChEBI" id="CHEBI:139521"/>
        <dbReference type="EC" id="1.11.1.7"/>
    </reaction>
</comment>
<dbReference type="Gene3D" id="1.10.420.10">
    <property type="entry name" value="Peroxidase, domain 2"/>
    <property type="match status" value="1"/>
</dbReference>
<keyword evidence="13" id="KW-0376">Hydrogen peroxide</keyword>
<keyword evidence="6 16" id="KW-0479">Metal-binding</keyword>
<feature type="compositionally biased region" description="Pro residues" evidence="19">
    <location>
        <begin position="28"/>
        <end position="40"/>
    </location>
</feature>
<evidence type="ECO:0000256" key="10">
    <source>
        <dbReference type="ARBA" id="ARBA00023157"/>
    </source>
</evidence>
<dbReference type="GO" id="GO:0046872">
    <property type="term" value="F:metal ion binding"/>
    <property type="evidence" value="ECO:0007669"/>
    <property type="project" value="UniProtKB-KW"/>
</dbReference>
<keyword evidence="11" id="KW-0325">Glycoprotein</keyword>
<organism evidence="22">
    <name type="scientific">Oryza nivara</name>
    <name type="common">Indian wild rice</name>
    <name type="synonym">Oryza sativa f. spontanea</name>
    <dbReference type="NCBI Taxonomy" id="4536"/>
    <lineage>
        <taxon>Eukaryota</taxon>
        <taxon>Viridiplantae</taxon>
        <taxon>Streptophyta</taxon>
        <taxon>Embryophyta</taxon>
        <taxon>Tracheophyta</taxon>
        <taxon>Spermatophyta</taxon>
        <taxon>Magnoliopsida</taxon>
        <taxon>Liliopsida</taxon>
        <taxon>Poales</taxon>
        <taxon>Poaceae</taxon>
        <taxon>BOP clade</taxon>
        <taxon>Oryzoideae</taxon>
        <taxon>Oryzeae</taxon>
        <taxon>Oryzinae</taxon>
        <taxon>Oryza</taxon>
    </lineage>
</organism>
<feature type="chain" id="PRO_5002362547" description="peroxidase" evidence="20">
    <location>
        <begin position="20"/>
        <end position="482"/>
    </location>
</feature>
<evidence type="ECO:0000256" key="8">
    <source>
        <dbReference type="ARBA" id="ARBA00023002"/>
    </source>
</evidence>
<feature type="binding site" evidence="16">
    <location>
        <position position="245"/>
    </location>
    <ligand>
        <name>Ca(2+)</name>
        <dbReference type="ChEBI" id="CHEBI:29108"/>
        <label>1</label>
    </ligand>
</feature>
<protein>
    <recommendedName>
        <fullName evidence="3">peroxidase</fullName>
        <ecNumber evidence="3">1.11.1.7</ecNumber>
    </recommendedName>
</protein>
<dbReference type="InterPro" id="IPR019793">
    <property type="entry name" value="Peroxidases_heam-ligand_BS"/>
</dbReference>
<dbReference type="Gramene" id="ONIVA07G23440.1">
    <property type="protein sequence ID" value="ONIVA07G23440.1"/>
    <property type="gene ID" value="ONIVA07G23440"/>
</dbReference>
<dbReference type="Pfam" id="PF00141">
    <property type="entry name" value="peroxidase"/>
    <property type="match status" value="1"/>
</dbReference>
<dbReference type="GO" id="GO:0020037">
    <property type="term" value="F:heme binding"/>
    <property type="evidence" value="ECO:0007669"/>
    <property type="project" value="InterPro"/>
</dbReference>
<dbReference type="OMA" id="HASDMNA"/>
<dbReference type="STRING" id="4536.A0A0E0I4M8"/>
<feature type="region of interest" description="Disordered" evidence="19">
    <location>
        <begin position="24"/>
        <end position="86"/>
    </location>
</feature>
<evidence type="ECO:0000256" key="6">
    <source>
        <dbReference type="ARBA" id="ARBA00022723"/>
    </source>
</evidence>
<evidence type="ECO:0000256" key="13">
    <source>
        <dbReference type="ARBA" id="ARBA00023324"/>
    </source>
</evidence>
<evidence type="ECO:0000256" key="2">
    <source>
        <dbReference type="ARBA" id="ARBA00006873"/>
    </source>
</evidence>
<evidence type="ECO:0000256" key="4">
    <source>
        <dbReference type="ARBA" id="ARBA00022559"/>
    </source>
</evidence>
<keyword evidence="9 16" id="KW-0408">Iron</keyword>
<feature type="binding site" evidence="16">
    <location>
        <position position="229"/>
    </location>
    <ligand>
        <name>Ca(2+)</name>
        <dbReference type="ChEBI" id="CHEBI:29108"/>
        <label>1</label>
    </ligand>
</feature>
<evidence type="ECO:0000256" key="15">
    <source>
        <dbReference type="PIRSR" id="PIRSR600823-2"/>
    </source>
</evidence>
<evidence type="ECO:0000256" key="7">
    <source>
        <dbReference type="ARBA" id="ARBA00022837"/>
    </source>
</evidence>
<reference evidence="22" key="1">
    <citation type="submission" date="2015-04" db="UniProtKB">
        <authorList>
            <consortium name="EnsemblPlants"/>
        </authorList>
    </citation>
    <scope>IDENTIFICATION</scope>
    <source>
        <strain evidence="22">SL10</strain>
    </source>
</reference>
<dbReference type="FunFam" id="1.10.520.10:FF:000028">
    <property type="entry name" value="Peroxidase"/>
    <property type="match status" value="1"/>
</dbReference>
<name>A0A0E0I4M8_ORYNI</name>
<evidence type="ECO:0000256" key="12">
    <source>
        <dbReference type="ARBA" id="ARBA00023283"/>
    </source>
</evidence>
<feature type="active site" description="Proton acceptor" evidence="14">
    <location>
        <position position="221"/>
    </location>
</feature>
<keyword evidence="4" id="KW-0575">Peroxidase</keyword>
<dbReference type="SUPFAM" id="SSF48113">
    <property type="entry name" value="Heme-dependent peroxidases"/>
    <property type="match status" value="2"/>
</dbReference>
<keyword evidence="12" id="KW-0873">Pyrrolidone carboxylic acid</keyword>
<evidence type="ECO:0000256" key="16">
    <source>
        <dbReference type="PIRSR" id="PIRSR600823-3"/>
    </source>
</evidence>
<dbReference type="PRINTS" id="PR00458">
    <property type="entry name" value="PEROXIDASE"/>
</dbReference>
<feature type="disulfide bond" evidence="18">
    <location>
        <begin position="187"/>
        <end position="271"/>
    </location>
</feature>
<dbReference type="InterPro" id="IPR033905">
    <property type="entry name" value="Secretory_peroxidase"/>
</dbReference>
<feature type="binding site" evidence="16">
    <location>
        <position position="405"/>
    </location>
    <ligand>
        <name>Ca(2+)</name>
        <dbReference type="ChEBI" id="CHEBI:29108"/>
        <label>2</label>
    </ligand>
</feature>
<feature type="disulfide bond" evidence="18">
    <location>
        <begin position="277"/>
        <end position="478"/>
    </location>
</feature>
<keyword evidence="7 16" id="KW-0106">Calcium</keyword>
<keyword evidence="20" id="KW-0732">Signal</keyword>
<dbReference type="GO" id="GO:0140825">
    <property type="term" value="F:lactoperoxidase activity"/>
    <property type="evidence" value="ECO:0007669"/>
    <property type="project" value="UniProtKB-EC"/>
</dbReference>
<evidence type="ECO:0000256" key="11">
    <source>
        <dbReference type="ARBA" id="ARBA00023180"/>
    </source>
</evidence>
<keyword evidence="10 18" id="KW-1015">Disulfide bond</keyword>
<reference evidence="22" key="2">
    <citation type="submission" date="2018-04" db="EMBL/GenBank/DDBJ databases">
        <title>OnivRS2 (Oryza nivara Reference Sequence Version 2).</title>
        <authorList>
            <person name="Zhang J."/>
            <person name="Kudrna D."/>
            <person name="Lee S."/>
            <person name="Talag J."/>
            <person name="Rajasekar S."/>
            <person name="Welchert J."/>
            <person name="Hsing Y.-I."/>
            <person name="Wing R.A."/>
        </authorList>
    </citation>
    <scope>NUCLEOTIDE SEQUENCE [LARGE SCALE GENOMIC DNA]</scope>
    <source>
        <strain evidence="22">SL10</strain>
    </source>
</reference>
<evidence type="ECO:0000259" key="21">
    <source>
        <dbReference type="PROSITE" id="PS50873"/>
    </source>
</evidence>
<feature type="region of interest" description="Disordered" evidence="19">
    <location>
        <begin position="381"/>
        <end position="404"/>
    </location>
</feature>
<dbReference type="Gene3D" id="1.10.520.10">
    <property type="match status" value="2"/>
</dbReference>
<evidence type="ECO:0000256" key="3">
    <source>
        <dbReference type="ARBA" id="ARBA00012313"/>
    </source>
</evidence>
<dbReference type="AlphaFoldDB" id="A0A0E0I4M8"/>
<feature type="binding site" evidence="16">
    <location>
        <position position="402"/>
    </location>
    <ligand>
        <name>Ca(2+)</name>
        <dbReference type="ChEBI" id="CHEBI:29108"/>
        <label>2</label>
    </ligand>
</feature>
<evidence type="ECO:0000256" key="18">
    <source>
        <dbReference type="PIRSR" id="PIRSR600823-5"/>
    </source>
</evidence>
<evidence type="ECO:0000313" key="22">
    <source>
        <dbReference type="EnsemblPlants" id="ONIVA07G23440.1"/>
    </source>
</evidence>
<dbReference type="InterPro" id="IPR002016">
    <property type="entry name" value="Haem_peroxidase"/>
</dbReference>
<accession>A0A0E0I4M8</accession>
<comment type="cofactor">
    <cofactor evidence="16">
        <name>heme b</name>
        <dbReference type="ChEBI" id="CHEBI:60344"/>
    </cofactor>
    <text evidence="16">Binds 1 heme b (iron(II)-protoporphyrin IX) group per subunit.</text>
</comment>
<dbReference type="InterPro" id="IPR010255">
    <property type="entry name" value="Haem_peroxidase_sf"/>
</dbReference>
<evidence type="ECO:0000256" key="19">
    <source>
        <dbReference type="SAM" id="MobiDB-lite"/>
    </source>
</evidence>
<feature type="binding site" evidence="16">
    <location>
        <position position="227"/>
    </location>
    <ligand>
        <name>Ca(2+)</name>
        <dbReference type="ChEBI" id="CHEBI:29108"/>
        <label>1</label>
    </ligand>
</feature>
<dbReference type="PROSITE" id="PS00436">
    <property type="entry name" value="PEROXIDASE_2"/>
    <property type="match status" value="2"/>
</dbReference>
<feature type="domain" description="Plant heme peroxidase family profile" evidence="21">
    <location>
        <begin position="177"/>
        <end position="482"/>
    </location>
</feature>
<dbReference type="EC" id="1.11.1.7" evidence="3"/>
<feature type="disulfide bond" evidence="18">
    <location>
        <begin position="358"/>
        <end position="384"/>
    </location>
</feature>
<feature type="binding site" evidence="15">
    <location>
        <position position="321"/>
    </location>
    <ligand>
        <name>substrate</name>
    </ligand>
</feature>
<dbReference type="GO" id="GO:0042744">
    <property type="term" value="P:hydrogen peroxide catabolic process"/>
    <property type="evidence" value="ECO:0007669"/>
    <property type="project" value="UniProtKB-KW"/>
</dbReference>
<evidence type="ECO:0000256" key="20">
    <source>
        <dbReference type="SAM" id="SignalP"/>
    </source>
</evidence>
<feature type="disulfide bond" evidence="18">
    <location>
        <begin position="223"/>
        <end position="228"/>
    </location>
</feature>
<comment type="cofactor">
    <cofactor evidence="16">
        <name>Ca(2+)</name>
        <dbReference type="ChEBI" id="CHEBI:29108"/>
    </cofactor>
    <text evidence="16">Binds 2 calcium ions per subunit.</text>
</comment>
<dbReference type="InterPro" id="IPR019794">
    <property type="entry name" value="Peroxidases_AS"/>
</dbReference>
<dbReference type="CDD" id="cd00693">
    <property type="entry name" value="secretory_peroxidase"/>
    <property type="match status" value="1"/>
</dbReference>
<sequence>MAKLAVLLTLLALVGSVTCQGYTGNASPPTPITYPSPPSLSPSTSPTYPPPSSTPPSLAPVSPSPPITYPPPSPTPPSPAPASPSPPSLGLRVGYYSSSCPKAEQIVKDTVKNAVYTNRGIGAGLVRLFFHDCFVELVIKLAMASMAANKLVVFVLLALLGSSNGDGYTSPGSIAGGLTVGHYKGTCDRAEEIVRDAVKNAIRGGRGDRGVGAGLIRLFFHDCFVQGCDASVLLDPTPARAAAPEKAGIPNLSLRGFEVIDAAKAALEGECPGVVSCADVVAFAGRDAAYLLSGNKVYFDMPAGRYDGRVSLASETLPNLPPPFAGVDRLKQMFAAKGLDTDDMVTLSGAHSIGVAHCSSFSDRLPPNASDMDPELAASLQQQCSSSSSNGGASGDNTVAQDVETPDKLDNKYYRNVVSHRVLFKSDAALLASPETRSLVSSYAESQRQWEEKFAAAMVKMGGVGVKTAADGEIRRQCRFVN</sequence>
<feature type="domain" description="Plant heme peroxidase family profile" evidence="21">
    <location>
        <begin position="90"/>
        <end position="136"/>
    </location>
</feature>
<dbReference type="PROSITE" id="PS00435">
    <property type="entry name" value="PEROXIDASE_1"/>
    <property type="match status" value="1"/>
</dbReference>
<feature type="binding site" evidence="16">
    <location>
        <position position="222"/>
    </location>
    <ligand>
        <name>Ca(2+)</name>
        <dbReference type="ChEBI" id="CHEBI:29108"/>
        <label>1</label>
    </ligand>
</feature>
<evidence type="ECO:0000256" key="14">
    <source>
        <dbReference type="PIRSR" id="PIRSR600823-1"/>
    </source>
</evidence>
<feature type="binding site" evidence="16">
    <location>
        <position position="225"/>
    </location>
    <ligand>
        <name>Ca(2+)</name>
        <dbReference type="ChEBI" id="CHEBI:29108"/>
        <label>1</label>
    </ligand>
</feature>
<dbReference type="HOGENOM" id="CLU_010543_0_1_1"/>
<feature type="binding site" evidence="16">
    <location>
        <position position="231"/>
    </location>
    <ligand>
        <name>Ca(2+)</name>
        <dbReference type="ChEBI" id="CHEBI:29108"/>
        <label>1</label>
    </ligand>
</feature>
<evidence type="ECO:0000256" key="5">
    <source>
        <dbReference type="ARBA" id="ARBA00022617"/>
    </source>
</evidence>
<dbReference type="InterPro" id="IPR000823">
    <property type="entry name" value="Peroxidase_pln"/>
</dbReference>